<comment type="similarity">
    <text evidence="1">Belongs to the peptidase C25 family.</text>
</comment>
<gene>
    <name evidence="7" type="ORF">HMPREF3185_01307</name>
</gene>
<evidence type="ECO:0000259" key="6">
    <source>
        <dbReference type="Pfam" id="PF13004"/>
    </source>
</evidence>
<dbReference type="RefSeq" id="WP_060935571.1">
    <property type="nucleotide sequence ID" value="NZ_KQ960450.1"/>
</dbReference>
<dbReference type="CDD" id="cd14948">
    <property type="entry name" value="BACON"/>
    <property type="match status" value="1"/>
</dbReference>
<evidence type="ECO:0000256" key="3">
    <source>
        <dbReference type="ARBA" id="ARBA00022807"/>
    </source>
</evidence>
<keyword evidence="5" id="KW-0732">Signal</keyword>
<evidence type="ECO:0000256" key="4">
    <source>
        <dbReference type="ARBA" id="ARBA00023026"/>
    </source>
</evidence>
<keyword evidence="4" id="KW-0843">Virulence</keyword>
<dbReference type="AlphaFoldDB" id="A0A134B6P8"/>
<dbReference type="Gene3D" id="2.60.40.10">
    <property type="entry name" value="Immunoglobulins"/>
    <property type="match status" value="1"/>
</dbReference>
<evidence type="ECO:0000256" key="2">
    <source>
        <dbReference type="ARBA" id="ARBA00022670"/>
    </source>
</evidence>
<evidence type="ECO:0000313" key="7">
    <source>
        <dbReference type="EMBL" id="KXB75617.1"/>
    </source>
</evidence>
<dbReference type="GO" id="GO:0006508">
    <property type="term" value="P:proteolysis"/>
    <property type="evidence" value="ECO:0007669"/>
    <property type="project" value="UniProtKB-KW"/>
</dbReference>
<accession>A0A134B6P8</accession>
<feature type="chain" id="PRO_5007462151" description="BACON domain-containing protein" evidence="5">
    <location>
        <begin position="23"/>
        <end position="552"/>
    </location>
</feature>
<keyword evidence="2" id="KW-0645">Protease</keyword>
<keyword evidence="8" id="KW-1185">Reference proteome</keyword>
<dbReference type="STRING" id="322095.HMPREF3185_01307"/>
<proteinExistence type="inferred from homology"/>
<feature type="signal peptide" evidence="5">
    <location>
        <begin position="1"/>
        <end position="22"/>
    </location>
</feature>
<feature type="domain" description="BACON" evidence="6">
    <location>
        <begin position="63"/>
        <end position="110"/>
    </location>
</feature>
<dbReference type="OrthoDB" id="9800955at2"/>
<dbReference type="PATRIC" id="fig|322095.3.peg.1293"/>
<keyword evidence="3" id="KW-0378">Hydrolase</keyword>
<name>A0A134B6P8_9PORP</name>
<reference evidence="8" key="1">
    <citation type="submission" date="2016-01" db="EMBL/GenBank/DDBJ databases">
        <authorList>
            <person name="Mitreva M."/>
            <person name="Pepin K.H."/>
            <person name="Mihindukulasuriya K.A."/>
            <person name="Fulton R."/>
            <person name="Fronick C."/>
            <person name="O'Laughlin M."/>
            <person name="Miner T."/>
            <person name="Herter B."/>
            <person name="Rosa B.A."/>
            <person name="Cordes M."/>
            <person name="Tomlinson C."/>
            <person name="Wollam A."/>
            <person name="Palsikar V.B."/>
            <person name="Mardis E.R."/>
            <person name="Wilson R.K."/>
        </authorList>
    </citation>
    <scope>NUCLEOTIDE SEQUENCE [LARGE SCALE GENOMIC DNA]</scope>
    <source>
        <strain evidence="8">KA00683</strain>
    </source>
</reference>
<evidence type="ECO:0000313" key="8">
    <source>
        <dbReference type="Proteomes" id="UP000070224"/>
    </source>
</evidence>
<dbReference type="GO" id="GO:0008234">
    <property type="term" value="F:cysteine-type peptidase activity"/>
    <property type="evidence" value="ECO:0007669"/>
    <property type="project" value="UniProtKB-KW"/>
</dbReference>
<dbReference type="InterPro" id="IPR024361">
    <property type="entry name" value="BACON"/>
</dbReference>
<keyword evidence="3" id="KW-0788">Thiol protease</keyword>
<dbReference type="Pfam" id="PF13004">
    <property type="entry name" value="BACON"/>
    <property type="match status" value="1"/>
</dbReference>
<evidence type="ECO:0000256" key="5">
    <source>
        <dbReference type="SAM" id="SignalP"/>
    </source>
</evidence>
<dbReference type="Proteomes" id="UP000070224">
    <property type="component" value="Unassembled WGS sequence"/>
</dbReference>
<evidence type="ECO:0000256" key="1">
    <source>
        <dbReference type="ARBA" id="ARBA00006067"/>
    </source>
</evidence>
<dbReference type="EMBL" id="LSDK01000088">
    <property type="protein sequence ID" value="KXB75617.1"/>
    <property type="molecule type" value="Genomic_DNA"/>
</dbReference>
<comment type="caution">
    <text evidence="7">The sequence shown here is derived from an EMBL/GenBank/DDBJ whole genome shotgun (WGS) entry which is preliminary data.</text>
</comment>
<organism evidence="7 8">
    <name type="scientific">Porphyromonas somerae</name>
    <dbReference type="NCBI Taxonomy" id="322095"/>
    <lineage>
        <taxon>Bacteria</taxon>
        <taxon>Pseudomonadati</taxon>
        <taxon>Bacteroidota</taxon>
        <taxon>Bacteroidia</taxon>
        <taxon>Bacteroidales</taxon>
        <taxon>Porphyromonadaceae</taxon>
        <taxon>Porphyromonas</taxon>
    </lineage>
</organism>
<protein>
    <recommendedName>
        <fullName evidence="6">BACON domain-containing protein</fullName>
    </recommendedName>
</protein>
<sequence length="552" mass="61597">MKSYLKYLLACLGLLLLLPACKNESDVEEATIDVSTQLMTFTKDGGEQTLTVKTNKDTWTAFTTQESWLTLTQEGNALKVKASANDRGVDRSASIIVNAGGAQRRVAVTQSAADGLIEMTDTSVLFPKAGATKKVTFSSNGGAVKAELATPADWLTIDRVADGSIVLTAKESAEKYRRRVKVLLTVGTTLTEIEAIQEGSVQYVLPILKFPASLATVMSEEMARGNALIQLPDGLFNTTSYRVATRSEAMPFIQYEFTDPSAPGFKSAMSICADSTLVKDNPEFMAFVKEQGFDAPTISKDGKTTTYTSESLQLQIEVTIQPKGAVITTTYRPTQRKSYKTFDVMPLAEQLKLLSSRELDIMKAKRAEIRKQEAEWGSEWAEPHDRKYYDRFMVTKAFDGEFARGYFYIVPDKYKKIPEDDPYVDAVKGIQAIYHNTELAFWRDYAGDFHLSNEVIKLLEDNGYTFLQNLEGYSKAYYNKEKKLAFIFTVPKQTYQGRYILEIQATYADRGNKSATLSVATLSDYPSYLRALRAQQAEDRAFAAQLKAIFGH</sequence>
<dbReference type="InterPro" id="IPR013783">
    <property type="entry name" value="Ig-like_fold"/>
</dbReference>